<dbReference type="AlphaFoldDB" id="L9WCQ9"/>
<keyword evidence="2" id="KW-1185">Reference proteome</keyword>
<evidence type="ECO:0000313" key="2">
    <source>
        <dbReference type="Proteomes" id="UP000011661"/>
    </source>
</evidence>
<dbReference type="RefSeq" id="WP_008160039.1">
    <property type="nucleotide sequence ID" value="NZ_AOHX01000026.1"/>
</dbReference>
<dbReference type="OrthoDB" id="205978at2157"/>
<proteinExistence type="predicted"/>
<comment type="caution">
    <text evidence="1">The sequence shown here is derived from an EMBL/GenBank/DDBJ whole genome shotgun (WGS) entry which is preliminary data.</text>
</comment>
<dbReference type="eggNOG" id="ENOG502N5X8">
    <property type="taxonomic scope" value="Archaea"/>
</dbReference>
<name>L9WCQ9_9EURY</name>
<reference evidence="1 2" key="1">
    <citation type="journal article" date="2014" name="PLoS Genet.">
        <title>Phylogenetically driven sequencing of extremely halophilic archaea reveals strategies for static and dynamic osmo-response.</title>
        <authorList>
            <person name="Becker E.A."/>
            <person name="Seitzer P.M."/>
            <person name="Tritt A."/>
            <person name="Larsen D."/>
            <person name="Krusor M."/>
            <person name="Yao A.I."/>
            <person name="Wu D."/>
            <person name="Madern D."/>
            <person name="Eisen J.A."/>
            <person name="Darling A.E."/>
            <person name="Facciotti M.T."/>
        </authorList>
    </citation>
    <scope>NUCLEOTIDE SEQUENCE [LARGE SCALE GENOMIC DNA]</scope>
    <source>
        <strain evidence="1 2">JCM 14089</strain>
    </source>
</reference>
<gene>
    <name evidence="1" type="ORF">C495_03467</name>
</gene>
<protein>
    <submittedName>
        <fullName evidence="1">Uncharacterized protein</fullName>
    </submittedName>
</protein>
<accession>L9WCQ9</accession>
<sequence>MQNGDSRSRRDVLASISVAASGSVIAEIATADDRDPSEYDRPRTVSENGVEITKWDCSRVLIDGDPDQVGTIRIGVEYVIDYWRDELETQTAMDSIEIGYPELPEDINTNEYVPEAGAYADADRLSYVIIYMVSVADHAGRTVAELDWPTEEWDCREMMDATVER</sequence>
<dbReference type="PATRIC" id="fig|1230460.4.peg.700"/>
<organism evidence="1 2">
    <name type="scientific">Natronorubrum sulfidifaciens JCM 14089</name>
    <dbReference type="NCBI Taxonomy" id="1230460"/>
    <lineage>
        <taxon>Archaea</taxon>
        <taxon>Methanobacteriati</taxon>
        <taxon>Methanobacteriota</taxon>
        <taxon>Stenosarchaea group</taxon>
        <taxon>Halobacteria</taxon>
        <taxon>Halobacteriales</taxon>
        <taxon>Natrialbaceae</taxon>
        <taxon>Natronorubrum</taxon>
    </lineage>
</organism>
<dbReference type="Proteomes" id="UP000011661">
    <property type="component" value="Unassembled WGS sequence"/>
</dbReference>
<evidence type="ECO:0000313" key="1">
    <source>
        <dbReference type="EMBL" id="ELY47285.1"/>
    </source>
</evidence>
<dbReference type="EMBL" id="AOHX01000026">
    <property type="protein sequence ID" value="ELY47285.1"/>
    <property type="molecule type" value="Genomic_DNA"/>
</dbReference>
<dbReference type="STRING" id="1230460.C495_03467"/>